<protein>
    <submittedName>
        <fullName evidence="1">Uncharacterized protein</fullName>
    </submittedName>
</protein>
<organism evidence="1 2">
    <name type="scientific">Coniosporium uncinatum</name>
    <dbReference type="NCBI Taxonomy" id="93489"/>
    <lineage>
        <taxon>Eukaryota</taxon>
        <taxon>Fungi</taxon>
        <taxon>Dikarya</taxon>
        <taxon>Ascomycota</taxon>
        <taxon>Pezizomycotina</taxon>
        <taxon>Dothideomycetes</taxon>
        <taxon>Dothideomycetes incertae sedis</taxon>
        <taxon>Coniosporium</taxon>
    </lineage>
</organism>
<comment type="caution">
    <text evidence="1">The sequence shown here is derived from an EMBL/GenBank/DDBJ whole genome shotgun (WGS) entry which is preliminary data.</text>
</comment>
<gene>
    <name evidence="1" type="ORF">LTS18_006750</name>
</gene>
<accession>A0ACC3D3N2</accession>
<name>A0ACC3D3N2_9PEZI</name>
<dbReference type="EMBL" id="JAWDJW010007984">
    <property type="protein sequence ID" value="KAK3061225.1"/>
    <property type="molecule type" value="Genomic_DNA"/>
</dbReference>
<sequence>MATFIKKNDMTAQEKGMKLFYEKQTLETLRDFLCARDIKDPNLNRKEMPGLTMLLWVADRERVFQFLDLPADG</sequence>
<dbReference type="Proteomes" id="UP001186974">
    <property type="component" value="Unassembled WGS sequence"/>
</dbReference>
<reference evidence="1" key="1">
    <citation type="submission" date="2024-09" db="EMBL/GenBank/DDBJ databases">
        <title>Black Yeasts Isolated from many extreme environments.</title>
        <authorList>
            <person name="Coleine C."/>
            <person name="Stajich J.E."/>
            <person name="Selbmann L."/>
        </authorList>
    </citation>
    <scope>NUCLEOTIDE SEQUENCE</scope>
    <source>
        <strain evidence="1">CCFEE 5737</strain>
    </source>
</reference>
<keyword evidence="2" id="KW-1185">Reference proteome</keyword>
<evidence type="ECO:0000313" key="1">
    <source>
        <dbReference type="EMBL" id="KAK3061225.1"/>
    </source>
</evidence>
<proteinExistence type="predicted"/>
<evidence type="ECO:0000313" key="2">
    <source>
        <dbReference type="Proteomes" id="UP001186974"/>
    </source>
</evidence>